<accession>A0A413ZX64</accession>
<organism evidence="2 3">
    <name type="scientific">Agathobacter rectalis</name>
    <dbReference type="NCBI Taxonomy" id="39491"/>
    <lineage>
        <taxon>Bacteria</taxon>
        <taxon>Bacillati</taxon>
        <taxon>Bacillota</taxon>
        <taxon>Clostridia</taxon>
        <taxon>Lachnospirales</taxon>
        <taxon>Lachnospiraceae</taxon>
        <taxon>Agathobacter</taxon>
    </lineage>
</organism>
<gene>
    <name evidence="2" type="ORF">DW848_15740</name>
</gene>
<feature type="compositionally biased region" description="Polar residues" evidence="1">
    <location>
        <begin position="27"/>
        <end position="45"/>
    </location>
</feature>
<sequence>MNIFFNSRINANQSLLNVLFGQQQKAASSQNTGCRGTRDTLTISASGKEKLTKSTSGRTHNTSIDSSIDLKSYIASAKKTNQEIIENAGTQINAKTSEYMSTGKAFRAALTEKYSKLAAEAKTHSNPENYIHSKYFDKSSEYYETNLTDTERRIAYNYEMQMCRTGKINGVNYQDSLFRGIEVDGDSVDSDKIQFERALVNSQISNILKQAGVDTSSITEDCIFTVDPYSYEITVDGVDEETKVLMQNALNVGNNGKNLYKHIYYCSTQDGCESSQVTEESKMKYEAYHQVYSYTGYGLDKLEEKNGTYYTES</sequence>
<name>A0A413ZX64_9FIRM</name>
<reference evidence="2 3" key="1">
    <citation type="submission" date="2018-08" db="EMBL/GenBank/DDBJ databases">
        <title>A genome reference for cultivated species of the human gut microbiota.</title>
        <authorList>
            <person name="Zou Y."/>
            <person name="Xue W."/>
            <person name="Luo G."/>
        </authorList>
    </citation>
    <scope>NUCLEOTIDE SEQUENCE [LARGE SCALE GENOMIC DNA]</scope>
    <source>
        <strain evidence="2 3">AM36-3AA</strain>
    </source>
</reference>
<evidence type="ECO:0000256" key="1">
    <source>
        <dbReference type="SAM" id="MobiDB-lite"/>
    </source>
</evidence>
<feature type="non-terminal residue" evidence="2">
    <location>
        <position position="313"/>
    </location>
</feature>
<protein>
    <submittedName>
        <fullName evidence="2">DUF4885 domain-containing protein</fullName>
    </submittedName>
</protein>
<dbReference type="Pfam" id="PF16226">
    <property type="entry name" value="DUF4885"/>
    <property type="match status" value="1"/>
</dbReference>
<dbReference type="InterPro" id="IPR032617">
    <property type="entry name" value="DUF4885"/>
</dbReference>
<evidence type="ECO:0000313" key="3">
    <source>
        <dbReference type="Proteomes" id="UP000286104"/>
    </source>
</evidence>
<dbReference type="RefSeq" id="WP_118390401.1">
    <property type="nucleotide sequence ID" value="NZ_QSHU01000035.1"/>
</dbReference>
<dbReference type="Proteomes" id="UP000286104">
    <property type="component" value="Unassembled WGS sequence"/>
</dbReference>
<dbReference type="AlphaFoldDB" id="A0A413ZX64"/>
<feature type="region of interest" description="Disordered" evidence="1">
    <location>
        <begin position="27"/>
        <end position="60"/>
    </location>
</feature>
<proteinExistence type="predicted"/>
<comment type="caution">
    <text evidence="2">The sequence shown here is derived from an EMBL/GenBank/DDBJ whole genome shotgun (WGS) entry which is preliminary data.</text>
</comment>
<evidence type="ECO:0000313" key="2">
    <source>
        <dbReference type="EMBL" id="RHC34591.1"/>
    </source>
</evidence>
<dbReference type="EMBL" id="QSHU01000035">
    <property type="protein sequence ID" value="RHC34591.1"/>
    <property type="molecule type" value="Genomic_DNA"/>
</dbReference>